<accession>A0ABQ5VGX1</accession>
<dbReference type="EMBL" id="BSNL01000001">
    <property type="protein sequence ID" value="GLQ26330.1"/>
    <property type="molecule type" value="Genomic_DNA"/>
</dbReference>
<dbReference type="RefSeq" id="WP_284371461.1">
    <property type="nucleotide sequence ID" value="NZ_BSNL01000001.1"/>
</dbReference>
<dbReference type="InterPro" id="IPR011739">
    <property type="entry name" value="GTA_rcc01693"/>
</dbReference>
<proteinExistence type="predicted"/>
<dbReference type="InterPro" id="IPR019056">
    <property type="entry name" value="Phage_TAC_6"/>
</dbReference>
<evidence type="ECO:0000313" key="1">
    <source>
        <dbReference type="EMBL" id="GLQ26330.1"/>
    </source>
</evidence>
<protein>
    <recommendedName>
        <fullName evidence="3">Phage tail assembly chaperone</fullName>
    </recommendedName>
</protein>
<evidence type="ECO:0008006" key="3">
    <source>
        <dbReference type="Google" id="ProtNLM"/>
    </source>
</evidence>
<reference evidence="1" key="1">
    <citation type="journal article" date="2014" name="Int. J. Syst. Evol. Microbiol.">
        <title>Complete genome of a new Firmicutes species belonging to the dominant human colonic microbiota ('Ruminococcus bicirculans') reveals two chromosomes and a selective capacity to utilize plant glucans.</title>
        <authorList>
            <consortium name="NISC Comparative Sequencing Program"/>
            <person name="Wegmann U."/>
            <person name="Louis P."/>
            <person name="Goesmann A."/>
            <person name="Henrissat B."/>
            <person name="Duncan S.H."/>
            <person name="Flint H.J."/>
        </authorList>
    </citation>
    <scope>NUCLEOTIDE SEQUENCE</scope>
    <source>
        <strain evidence="1">NBRC 109915</strain>
    </source>
</reference>
<dbReference type="NCBIfam" id="TIGR02216">
    <property type="entry name" value="phage_TIGR02216"/>
    <property type="match status" value="1"/>
</dbReference>
<dbReference type="Pfam" id="PF09550">
    <property type="entry name" value="Phage_TAC_6"/>
    <property type="match status" value="1"/>
</dbReference>
<gene>
    <name evidence="1" type="ORF">GCM10007927_11330</name>
</gene>
<organism evidence="1 2">
    <name type="scientific">Sulfitobacter pacificus</name>
    <dbReference type="NCBI Taxonomy" id="1499314"/>
    <lineage>
        <taxon>Bacteria</taxon>
        <taxon>Pseudomonadati</taxon>
        <taxon>Pseudomonadota</taxon>
        <taxon>Alphaproteobacteria</taxon>
        <taxon>Rhodobacterales</taxon>
        <taxon>Roseobacteraceae</taxon>
        <taxon>Sulfitobacter</taxon>
    </lineage>
</organism>
<comment type="caution">
    <text evidence="1">The sequence shown here is derived from an EMBL/GenBank/DDBJ whole genome shotgun (WGS) entry which is preliminary data.</text>
</comment>
<keyword evidence="2" id="KW-1185">Reference proteome</keyword>
<evidence type="ECO:0000313" key="2">
    <source>
        <dbReference type="Proteomes" id="UP001161388"/>
    </source>
</evidence>
<sequence length="64" mass="6805">MDWPALMQVGLHGLGLAPDIFWALTPVELQVMLGNSAQQKPMLSNGLAALMAAYPDKDKGPNNG</sequence>
<reference evidence="1" key="2">
    <citation type="submission" date="2023-01" db="EMBL/GenBank/DDBJ databases">
        <title>Draft genome sequence of Sulfitobacter pacificus strain NBRC 109915.</title>
        <authorList>
            <person name="Sun Q."/>
            <person name="Mori K."/>
        </authorList>
    </citation>
    <scope>NUCLEOTIDE SEQUENCE</scope>
    <source>
        <strain evidence="1">NBRC 109915</strain>
    </source>
</reference>
<name>A0ABQ5VGX1_9RHOB</name>
<dbReference type="Proteomes" id="UP001161388">
    <property type="component" value="Unassembled WGS sequence"/>
</dbReference>